<dbReference type="EMBL" id="JBHSWE010000002">
    <property type="protein sequence ID" value="MFC6674366.1"/>
    <property type="molecule type" value="Genomic_DNA"/>
</dbReference>
<sequence length="156" mass="18084">MNEDSSIQDDKCEDCIRNLNVNQRRDLVVSELKRKSKIRAIFKDCPVSELSSILERMQAVFEERIQEDEEKAAREAVLMEKAQSVFQVMAEKGIDIETLREIQKQQDTTSAIHPKVKYIKDGVPWSGQGRRPAPFKGLSDFDLEKYRKVPQKIDEK</sequence>
<feature type="domain" description="DNA-binding protein H-NS-like N-terminal" evidence="1">
    <location>
        <begin position="29"/>
        <end position="101"/>
    </location>
</feature>
<dbReference type="RefSeq" id="WP_379913627.1">
    <property type="nucleotide sequence ID" value="NZ_JBHSWE010000002.1"/>
</dbReference>
<dbReference type="Gene3D" id="1.10.287.1050">
    <property type="entry name" value="H-NS histone-like proteins"/>
    <property type="match status" value="1"/>
</dbReference>
<evidence type="ECO:0000313" key="2">
    <source>
        <dbReference type="EMBL" id="MFC6674034.1"/>
    </source>
</evidence>
<evidence type="ECO:0000259" key="1">
    <source>
        <dbReference type="Pfam" id="PF22470"/>
    </source>
</evidence>
<keyword evidence="4" id="KW-1185">Reference proteome</keyword>
<comment type="caution">
    <text evidence="2">The sequence shown here is derived from an EMBL/GenBank/DDBJ whole genome shotgun (WGS) entry which is preliminary data.</text>
</comment>
<proteinExistence type="predicted"/>
<name>A0ABW2AA96_9GAMM</name>
<evidence type="ECO:0000313" key="3">
    <source>
        <dbReference type="EMBL" id="MFC6674366.1"/>
    </source>
</evidence>
<accession>A0ABW2AA96</accession>
<reference evidence="2" key="3">
    <citation type="submission" date="2024-09" db="EMBL/GenBank/DDBJ databases">
        <authorList>
            <person name="Sun Q."/>
            <person name="Mori K."/>
        </authorList>
    </citation>
    <scope>NUCLEOTIDE SEQUENCE</scope>
    <source>
        <strain evidence="2">NBRC 111756</strain>
    </source>
</reference>
<dbReference type="InterPro" id="IPR054180">
    <property type="entry name" value="H-NS-like_N"/>
</dbReference>
<dbReference type="Proteomes" id="UP001596422">
    <property type="component" value="Unassembled WGS sequence"/>
</dbReference>
<dbReference type="Pfam" id="PF22470">
    <property type="entry name" value="Histone_HNS_N"/>
    <property type="match status" value="1"/>
</dbReference>
<gene>
    <name evidence="2" type="ORF">ACFQDL_31025</name>
    <name evidence="3" type="ORF">ACFQDL_32765</name>
</gene>
<reference evidence="2" key="1">
    <citation type="journal article" date="2014" name="Int. J. Syst. Evol. Microbiol.">
        <title>Complete genome of a new Firmicutes species belonging to the dominant human colonic microbiota ('Ruminococcus bicirculans') reveals two chromosomes and a selective capacity to utilize plant glucans.</title>
        <authorList>
            <consortium name="NISC Comparative Sequencing Program"/>
            <person name="Wegmann U."/>
            <person name="Louis P."/>
            <person name="Goesmann A."/>
            <person name="Henrissat B."/>
            <person name="Duncan S.H."/>
            <person name="Flint H.J."/>
        </authorList>
    </citation>
    <scope>NUCLEOTIDE SEQUENCE</scope>
    <source>
        <strain evidence="2">NBRC 111756</strain>
    </source>
</reference>
<dbReference type="InterPro" id="IPR027454">
    <property type="entry name" value="Histone_HNS_N"/>
</dbReference>
<dbReference type="EMBL" id="JBHSWE010000002">
    <property type="protein sequence ID" value="MFC6674034.1"/>
    <property type="molecule type" value="Genomic_DNA"/>
</dbReference>
<reference evidence="4" key="2">
    <citation type="journal article" date="2019" name="Int. J. Syst. Evol. Microbiol.">
        <title>The Global Catalogue of Microorganisms (GCM) 10K type strain sequencing project: providing services to taxonomists for standard genome sequencing and annotation.</title>
        <authorList>
            <consortium name="The Broad Institute Genomics Platform"/>
            <consortium name="The Broad Institute Genome Sequencing Center for Infectious Disease"/>
            <person name="Wu L."/>
            <person name="Ma J."/>
        </authorList>
    </citation>
    <scope>NUCLEOTIDE SEQUENCE [LARGE SCALE GENOMIC DNA]</scope>
    <source>
        <strain evidence="4">NBRC 111756</strain>
    </source>
</reference>
<evidence type="ECO:0000313" key="4">
    <source>
        <dbReference type="Proteomes" id="UP001596422"/>
    </source>
</evidence>
<protein>
    <recommendedName>
        <fullName evidence="1">DNA-binding protein H-NS-like N-terminal domain-containing protein</fullName>
    </recommendedName>
</protein>
<dbReference type="SUPFAM" id="SSF81273">
    <property type="entry name" value="H-NS histone-like proteins"/>
    <property type="match status" value="1"/>
</dbReference>
<organism evidence="2 4">
    <name type="scientific">Marinobacterium aestuariivivens</name>
    <dbReference type="NCBI Taxonomy" id="1698799"/>
    <lineage>
        <taxon>Bacteria</taxon>
        <taxon>Pseudomonadati</taxon>
        <taxon>Pseudomonadota</taxon>
        <taxon>Gammaproteobacteria</taxon>
        <taxon>Oceanospirillales</taxon>
        <taxon>Oceanospirillaceae</taxon>
        <taxon>Marinobacterium</taxon>
    </lineage>
</organism>